<protein>
    <submittedName>
        <fullName evidence="2">Uncharacterized protein</fullName>
    </submittedName>
</protein>
<evidence type="ECO:0000313" key="2">
    <source>
        <dbReference type="EMBL" id="KAF1834592.1"/>
    </source>
</evidence>
<accession>A0A6A5KGN7</accession>
<dbReference type="AlphaFoldDB" id="A0A6A5KGN7"/>
<keyword evidence="3" id="KW-1185">Reference proteome</keyword>
<feature type="region of interest" description="Disordered" evidence="1">
    <location>
        <begin position="132"/>
        <end position="176"/>
    </location>
</feature>
<name>A0A6A5KGN7_9PLEO</name>
<feature type="region of interest" description="Disordered" evidence="1">
    <location>
        <begin position="32"/>
        <end position="63"/>
    </location>
</feature>
<evidence type="ECO:0000256" key="1">
    <source>
        <dbReference type="SAM" id="MobiDB-lite"/>
    </source>
</evidence>
<sequence length="516" mass="57444">MNSLAIKHIAHNSGPRATSHCDCDQILDSSTDSTATSTFEPSSSRKTSFDSATSTSYFENGHQQALQRHQEATVNMTTYYHYDEDGKVTTSTLDPAAPLFTRGLPGADSFAREGDIVGAYLASRERAYPARAGPEAHRFRGPAYQPSAQQYGGYANPEPVDQGYRSHDGYGSSGYTGGSSHQEYASLFGYGSRTAYSGVVRSYPDPEEIRHLHTLQSLLPYIQPEHAHNALEGPVMNIVEQDTGVVFADEVPKKMLVLFLGRNAIKKFIRTVQREDNENWSGAATCQELVLPRGKCSKYSMRIIVAWMFHACRHRTIGTTKQIRVPRSTFVACSLAETMHLLGLYRDAMRIDHYIASTHFYRPIFDAELLTLWNCLGEDSRYVYAAIKVVGRRLNESEKKGESVPGINQDMLAMLEQYPELNARVRDPELNEEYRPVFGTMWMKNLGSDTSPTQGNRSAQYASTSSILSSIKSRDLSPAREQAKDSLPVEPENTRPALIDAGANTDPEEIQKHTTT</sequence>
<reference evidence="2" key="1">
    <citation type="submission" date="2020-01" db="EMBL/GenBank/DDBJ databases">
        <authorList>
            <consortium name="DOE Joint Genome Institute"/>
            <person name="Haridas S."/>
            <person name="Albert R."/>
            <person name="Binder M."/>
            <person name="Bloem J."/>
            <person name="Labutti K."/>
            <person name="Salamov A."/>
            <person name="Andreopoulos B."/>
            <person name="Baker S.E."/>
            <person name="Barry K."/>
            <person name="Bills G."/>
            <person name="Bluhm B.H."/>
            <person name="Cannon C."/>
            <person name="Castanera R."/>
            <person name="Culley D.E."/>
            <person name="Daum C."/>
            <person name="Ezra D."/>
            <person name="Gonzalez J.B."/>
            <person name="Henrissat B."/>
            <person name="Kuo A."/>
            <person name="Liang C."/>
            <person name="Lipzen A."/>
            <person name="Lutzoni F."/>
            <person name="Magnuson J."/>
            <person name="Mondo S."/>
            <person name="Nolan M."/>
            <person name="Ohm R."/>
            <person name="Pangilinan J."/>
            <person name="Park H.-J."/>
            <person name="Ramirez L."/>
            <person name="Alfaro M."/>
            <person name="Sun H."/>
            <person name="Tritt A."/>
            <person name="Yoshinaga Y."/>
            <person name="Zwiers L.-H."/>
            <person name="Turgeon B.G."/>
            <person name="Goodwin S.B."/>
            <person name="Spatafora J.W."/>
            <person name="Crous P.W."/>
            <person name="Grigoriev I.V."/>
        </authorList>
    </citation>
    <scope>NUCLEOTIDE SEQUENCE</scope>
    <source>
        <strain evidence="2">P77</strain>
    </source>
</reference>
<gene>
    <name evidence="2" type="ORF">BDW02DRAFT_568839</name>
</gene>
<evidence type="ECO:0000313" key="3">
    <source>
        <dbReference type="Proteomes" id="UP000800040"/>
    </source>
</evidence>
<feature type="compositionally biased region" description="Basic and acidic residues" evidence="1">
    <location>
        <begin position="472"/>
        <end position="484"/>
    </location>
</feature>
<dbReference type="OrthoDB" id="3793524at2759"/>
<dbReference type="EMBL" id="ML975299">
    <property type="protein sequence ID" value="KAF1834592.1"/>
    <property type="molecule type" value="Genomic_DNA"/>
</dbReference>
<dbReference type="Proteomes" id="UP000800040">
    <property type="component" value="Unassembled WGS sequence"/>
</dbReference>
<organism evidence="2 3">
    <name type="scientific">Decorospora gaudefroyi</name>
    <dbReference type="NCBI Taxonomy" id="184978"/>
    <lineage>
        <taxon>Eukaryota</taxon>
        <taxon>Fungi</taxon>
        <taxon>Dikarya</taxon>
        <taxon>Ascomycota</taxon>
        <taxon>Pezizomycotina</taxon>
        <taxon>Dothideomycetes</taxon>
        <taxon>Pleosporomycetidae</taxon>
        <taxon>Pleosporales</taxon>
        <taxon>Pleosporineae</taxon>
        <taxon>Pleosporaceae</taxon>
        <taxon>Decorospora</taxon>
    </lineage>
</organism>
<feature type="compositionally biased region" description="Polar residues" evidence="1">
    <location>
        <begin position="39"/>
        <end position="63"/>
    </location>
</feature>
<proteinExistence type="predicted"/>
<feature type="region of interest" description="Disordered" evidence="1">
    <location>
        <begin position="470"/>
        <end position="516"/>
    </location>
</feature>